<dbReference type="SUPFAM" id="SSF48498">
    <property type="entry name" value="Tetracyclin repressor-like, C-terminal domain"/>
    <property type="match status" value="1"/>
</dbReference>
<dbReference type="InterPro" id="IPR050109">
    <property type="entry name" value="HTH-type_TetR-like_transc_reg"/>
</dbReference>
<keyword evidence="7" id="KW-1185">Reference proteome</keyword>
<dbReference type="SUPFAM" id="SSF46689">
    <property type="entry name" value="Homeodomain-like"/>
    <property type="match status" value="1"/>
</dbReference>
<reference evidence="6" key="1">
    <citation type="submission" date="2020-12" db="EMBL/GenBank/DDBJ databases">
        <authorList>
            <person name="Huq M.A."/>
        </authorList>
    </citation>
    <scope>NUCLEOTIDE SEQUENCE</scope>
    <source>
        <strain evidence="6">MAHUQ-46</strain>
    </source>
</reference>
<dbReference type="GO" id="GO:0003700">
    <property type="term" value="F:DNA-binding transcription factor activity"/>
    <property type="evidence" value="ECO:0007669"/>
    <property type="project" value="TreeGrafter"/>
</dbReference>
<dbReference type="Gene3D" id="1.10.10.60">
    <property type="entry name" value="Homeodomain-like"/>
    <property type="match status" value="1"/>
</dbReference>
<dbReference type="GO" id="GO:0000976">
    <property type="term" value="F:transcription cis-regulatory region binding"/>
    <property type="evidence" value="ECO:0007669"/>
    <property type="project" value="TreeGrafter"/>
</dbReference>
<dbReference type="InterPro" id="IPR009057">
    <property type="entry name" value="Homeodomain-like_sf"/>
</dbReference>
<evidence type="ECO:0000256" key="2">
    <source>
        <dbReference type="ARBA" id="ARBA00023125"/>
    </source>
</evidence>
<gene>
    <name evidence="6" type="ORF">JFN88_15805</name>
</gene>
<keyword evidence="1" id="KW-0805">Transcription regulation</keyword>
<dbReference type="Pfam" id="PF00440">
    <property type="entry name" value="TetR_N"/>
    <property type="match status" value="1"/>
</dbReference>
<dbReference type="PROSITE" id="PS50977">
    <property type="entry name" value="HTH_TETR_2"/>
    <property type="match status" value="1"/>
</dbReference>
<dbReference type="InterPro" id="IPR001647">
    <property type="entry name" value="HTH_TetR"/>
</dbReference>
<dbReference type="EMBL" id="JAELUP010000089">
    <property type="protein sequence ID" value="MBJ6362684.1"/>
    <property type="molecule type" value="Genomic_DNA"/>
</dbReference>
<organism evidence="6 7">
    <name type="scientific">Paenibacillus roseus</name>
    <dbReference type="NCBI Taxonomy" id="2798579"/>
    <lineage>
        <taxon>Bacteria</taxon>
        <taxon>Bacillati</taxon>
        <taxon>Bacillota</taxon>
        <taxon>Bacilli</taxon>
        <taxon>Bacillales</taxon>
        <taxon>Paenibacillaceae</taxon>
        <taxon>Paenibacillus</taxon>
    </lineage>
</organism>
<evidence type="ECO:0000256" key="3">
    <source>
        <dbReference type="ARBA" id="ARBA00023163"/>
    </source>
</evidence>
<evidence type="ECO:0000256" key="4">
    <source>
        <dbReference type="PROSITE-ProRule" id="PRU00335"/>
    </source>
</evidence>
<feature type="DNA-binding region" description="H-T-H motif" evidence="4">
    <location>
        <begin position="23"/>
        <end position="42"/>
    </location>
</feature>
<protein>
    <submittedName>
        <fullName evidence="6">TetR/AcrR family transcriptional regulator</fullName>
    </submittedName>
</protein>
<evidence type="ECO:0000313" key="6">
    <source>
        <dbReference type="EMBL" id="MBJ6362684.1"/>
    </source>
</evidence>
<comment type="caution">
    <text evidence="6">The sequence shown here is derived from an EMBL/GenBank/DDBJ whole genome shotgun (WGS) entry which is preliminary data.</text>
</comment>
<keyword evidence="3" id="KW-0804">Transcription</keyword>
<keyword evidence="2 4" id="KW-0238">DNA-binding</keyword>
<dbReference type="RefSeq" id="WP_199020228.1">
    <property type="nucleotide sequence ID" value="NZ_JAELUP010000089.1"/>
</dbReference>
<dbReference type="Gene3D" id="1.10.357.10">
    <property type="entry name" value="Tetracycline Repressor, domain 2"/>
    <property type="match status" value="1"/>
</dbReference>
<evidence type="ECO:0000259" key="5">
    <source>
        <dbReference type="PROSITE" id="PS50977"/>
    </source>
</evidence>
<dbReference type="AlphaFoldDB" id="A0A934J3N2"/>
<dbReference type="PRINTS" id="PR00455">
    <property type="entry name" value="HTHTETR"/>
</dbReference>
<evidence type="ECO:0000256" key="1">
    <source>
        <dbReference type="ARBA" id="ARBA00023015"/>
    </source>
</evidence>
<sequence length="192" mass="22501">MSAHKILLAARSCFAKEGYEGASLQKIAEEVGIKKPSIYAHYKGKEDLFLHVMKLVFATEKRRIIDYYIRNQQVRFELRMNHFFHWMLQEYELNDNARFLIRMGYYPPAGLYDQVMDILIPFLDGLRRALTRLLERERMAGGVSCKDPREAALAFLTIVEGALMELVCGRRDRYLGRVEAVWPIYWQGMNTQ</sequence>
<accession>A0A934J3N2</accession>
<feature type="domain" description="HTH tetR-type" evidence="5">
    <location>
        <begin position="1"/>
        <end position="60"/>
    </location>
</feature>
<dbReference type="PANTHER" id="PTHR30055">
    <property type="entry name" value="HTH-TYPE TRANSCRIPTIONAL REGULATOR RUTR"/>
    <property type="match status" value="1"/>
</dbReference>
<dbReference type="Proteomes" id="UP000640274">
    <property type="component" value="Unassembled WGS sequence"/>
</dbReference>
<dbReference type="InterPro" id="IPR036271">
    <property type="entry name" value="Tet_transcr_reg_TetR-rel_C_sf"/>
</dbReference>
<dbReference type="PANTHER" id="PTHR30055:SF238">
    <property type="entry name" value="MYCOFACTOCIN BIOSYNTHESIS TRANSCRIPTIONAL REGULATOR MFTR-RELATED"/>
    <property type="match status" value="1"/>
</dbReference>
<evidence type="ECO:0000313" key="7">
    <source>
        <dbReference type="Proteomes" id="UP000640274"/>
    </source>
</evidence>
<name>A0A934J3N2_9BACL</name>
<proteinExistence type="predicted"/>